<feature type="domain" description="Polysaccharide pyruvyl transferase" evidence="1">
    <location>
        <begin position="13"/>
        <end position="326"/>
    </location>
</feature>
<organism evidence="2 3">
    <name type="scientific">Alkalicoccus halolimnae</name>
    <dbReference type="NCBI Taxonomy" id="1667239"/>
    <lineage>
        <taxon>Bacteria</taxon>
        <taxon>Bacillati</taxon>
        <taxon>Bacillota</taxon>
        <taxon>Bacilli</taxon>
        <taxon>Bacillales</taxon>
        <taxon>Bacillaceae</taxon>
        <taxon>Alkalicoccus</taxon>
    </lineage>
</organism>
<reference evidence="2 3" key="1">
    <citation type="submission" date="2024-01" db="EMBL/GenBank/DDBJ databases">
        <title>Complete Genome Sequence of Alkalicoccus halolimnae BZ-SZ-XJ29T, a Moderately Halophilic Bacterium Isolated from a Salt Lake.</title>
        <authorList>
            <person name="Zhao B."/>
        </authorList>
    </citation>
    <scope>NUCLEOTIDE SEQUENCE [LARGE SCALE GENOMIC DNA]</scope>
    <source>
        <strain evidence="2 3">BZ-SZ-XJ29</strain>
    </source>
</reference>
<name>A0AAJ8N0E1_9BACI</name>
<dbReference type="GO" id="GO:0016740">
    <property type="term" value="F:transferase activity"/>
    <property type="evidence" value="ECO:0007669"/>
    <property type="project" value="UniProtKB-KW"/>
</dbReference>
<dbReference type="Proteomes" id="UP000321816">
    <property type="component" value="Chromosome"/>
</dbReference>
<dbReference type="Pfam" id="PF04230">
    <property type="entry name" value="PS_pyruv_trans"/>
    <property type="match status" value="1"/>
</dbReference>
<keyword evidence="2" id="KW-0808">Transferase</keyword>
<accession>A0AAJ8N0E1</accession>
<protein>
    <submittedName>
        <fullName evidence="2">Polysaccharide pyruvyl transferase family protein</fullName>
    </submittedName>
</protein>
<dbReference type="KEGG" id="ahal:FTX54_015320"/>
<dbReference type="PANTHER" id="PTHR36836">
    <property type="entry name" value="COLANIC ACID BIOSYNTHESIS PROTEIN WCAK"/>
    <property type="match status" value="1"/>
</dbReference>
<sequence length="392" mass="44903">MKYIMITGAQMNNKGAQAMLFTTINELSKTFPEHKFIMLSDAKLEDKEKQYQFDIMQVNKKSKLHFAGGFFRALSKGVGGKLKDQEQLDETLKQTDLLVDVSGFALSSKFSFKGCINYLANISMAKSYNIRTFLMPQSFGPFDYKPAQGLIIKRLMKKLLPYAEIIYAREKQGYELIKQYSPKNLTSSLDLVLQGGKYDLSKIFTGTYEPVKLDVKPSSVAVVPNVKTIEHSSKEKVLNVYKTVVRDIVSKQKNVYLIAHSFEDIALCKDIKSLFPDEDNVILIEEEYNSIDFLDILSKFEMVVASRYHATVHSLKIGVPVIVLGWAVKYNELLKYFDMEEFAFRFDENIDVIQLNEKFDKMLDNREEVSARIQLKAAEVKKNTIFSDIKPK</sequence>
<dbReference type="EMBL" id="CP144914">
    <property type="protein sequence ID" value="WWD79745.1"/>
    <property type="molecule type" value="Genomic_DNA"/>
</dbReference>
<dbReference type="AlphaFoldDB" id="A0AAJ8N0E1"/>
<proteinExistence type="predicted"/>
<evidence type="ECO:0000313" key="2">
    <source>
        <dbReference type="EMBL" id="WWD79745.1"/>
    </source>
</evidence>
<dbReference type="RefSeq" id="WP_187254466.1">
    <property type="nucleotide sequence ID" value="NZ_CP144914.1"/>
</dbReference>
<gene>
    <name evidence="2" type="ORF">FTX54_015320</name>
</gene>
<keyword evidence="3" id="KW-1185">Reference proteome</keyword>
<evidence type="ECO:0000259" key="1">
    <source>
        <dbReference type="Pfam" id="PF04230"/>
    </source>
</evidence>
<evidence type="ECO:0000313" key="3">
    <source>
        <dbReference type="Proteomes" id="UP000321816"/>
    </source>
</evidence>
<dbReference type="InterPro" id="IPR007345">
    <property type="entry name" value="Polysacch_pyruvyl_Trfase"/>
</dbReference>
<dbReference type="PANTHER" id="PTHR36836:SF1">
    <property type="entry name" value="COLANIC ACID BIOSYNTHESIS PROTEIN WCAK"/>
    <property type="match status" value="1"/>
</dbReference>